<dbReference type="InterPro" id="IPR016186">
    <property type="entry name" value="C-type_lectin-like/link_sf"/>
</dbReference>
<evidence type="ECO:0000256" key="1">
    <source>
        <dbReference type="SAM" id="MobiDB-lite"/>
    </source>
</evidence>
<dbReference type="InterPro" id="IPR024616">
    <property type="entry name" value="Pherophorin"/>
</dbReference>
<organism evidence="3 4">
    <name type="scientific">Chlamydomonas reinhardtii</name>
    <name type="common">Chlamydomonas smithii</name>
    <dbReference type="NCBI Taxonomy" id="3055"/>
    <lineage>
        <taxon>Eukaryota</taxon>
        <taxon>Viridiplantae</taxon>
        <taxon>Chlorophyta</taxon>
        <taxon>core chlorophytes</taxon>
        <taxon>Chlorophyceae</taxon>
        <taxon>CS clade</taxon>
        <taxon>Chlamydomonadales</taxon>
        <taxon>Chlamydomonadaceae</taxon>
        <taxon>Chlamydomonas</taxon>
    </lineage>
</organism>
<evidence type="ECO:0000313" key="3">
    <source>
        <dbReference type="EMBL" id="PNW84713.1"/>
    </source>
</evidence>
<dbReference type="Proteomes" id="UP000006906">
    <property type="component" value="Chromosome 3"/>
</dbReference>
<dbReference type="OMA" id="ANNGNCP"/>
<dbReference type="InterPro" id="IPR001304">
    <property type="entry name" value="C-type_lectin-like"/>
</dbReference>
<feature type="compositionally biased region" description="Pro residues" evidence="1">
    <location>
        <begin position="261"/>
        <end position="404"/>
    </location>
</feature>
<name>A0A2K3DW02_CHLRE</name>
<dbReference type="STRING" id="3055.A0A2K3DW02"/>
<dbReference type="ExpressionAtlas" id="A0A2K3DW02">
    <property type="expression patterns" value="baseline and differential"/>
</dbReference>
<gene>
    <name evidence="3" type="ORF">CHLRE_03g155750v5</name>
</gene>
<dbReference type="AlphaFoldDB" id="A0A2K3DW02"/>
<feature type="compositionally biased region" description="Pro residues" evidence="1">
    <location>
        <begin position="411"/>
        <end position="426"/>
    </location>
</feature>
<evidence type="ECO:0000259" key="2">
    <source>
        <dbReference type="PROSITE" id="PS50041"/>
    </source>
</evidence>
<dbReference type="PRINTS" id="PR01217">
    <property type="entry name" value="PRICHEXTENSN"/>
</dbReference>
<dbReference type="EMBL" id="CM008964">
    <property type="protein sequence ID" value="PNW84713.1"/>
    <property type="molecule type" value="Genomic_DNA"/>
</dbReference>
<protein>
    <recommendedName>
        <fullName evidence="2">C-type lectin domain-containing protein</fullName>
    </recommendedName>
</protein>
<dbReference type="OrthoDB" id="544676at2759"/>
<feature type="domain" description="C-type lectin" evidence="2">
    <location>
        <begin position="487"/>
        <end position="602"/>
    </location>
</feature>
<dbReference type="InterPro" id="IPR016187">
    <property type="entry name" value="CTDL_fold"/>
</dbReference>
<reference evidence="3 4" key="1">
    <citation type="journal article" date="2007" name="Science">
        <title>The Chlamydomonas genome reveals the evolution of key animal and plant functions.</title>
        <authorList>
            <person name="Merchant S.S."/>
            <person name="Prochnik S.E."/>
            <person name="Vallon O."/>
            <person name="Harris E.H."/>
            <person name="Karpowicz S.J."/>
            <person name="Witman G.B."/>
            <person name="Terry A."/>
            <person name="Salamov A."/>
            <person name="Fritz-Laylin L.K."/>
            <person name="Marechal-Drouard L."/>
            <person name="Marshall W.F."/>
            <person name="Qu L.H."/>
            <person name="Nelson D.R."/>
            <person name="Sanderfoot A.A."/>
            <person name="Spalding M.H."/>
            <person name="Kapitonov V.V."/>
            <person name="Ren Q."/>
            <person name="Ferris P."/>
            <person name="Lindquist E."/>
            <person name="Shapiro H."/>
            <person name="Lucas S.M."/>
            <person name="Grimwood J."/>
            <person name="Schmutz J."/>
            <person name="Cardol P."/>
            <person name="Cerutti H."/>
            <person name="Chanfreau G."/>
            <person name="Chen C.L."/>
            <person name="Cognat V."/>
            <person name="Croft M.T."/>
            <person name="Dent R."/>
            <person name="Dutcher S."/>
            <person name="Fernandez E."/>
            <person name="Fukuzawa H."/>
            <person name="Gonzalez-Ballester D."/>
            <person name="Gonzalez-Halphen D."/>
            <person name="Hallmann A."/>
            <person name="Hanikenne M."/>
            <person name="Hippler M."/>
            <person name="Inwood W."/>
            <person name="Jabbari K."/>
            <person name="Kalanon M."/>
            <person name="Kuras R."/>
            <person name="Lefebvre P.A."/>
            <person name="Lemaire S.D."/>
            <person name="Lobanov A.V."/>
            <person name="Lohr M."/>
            <person name="Manuell A."/>
            <person name="Meier I."/>
            <person name="Mets L."/>
            <person name="Mittag M."/>
            <person name="Mittelmeier T."/>
            <person name="Moroney J.V."/>
            <person name="Moseley J."/>
            <person name="Napoli C."/>
            <person name="Nedelcu A.M."/>
            <person name="Niyogi K."/>
            <person name="Novoselov S.V."/>
            <person name="Paulsen I.T."/>
            <person name="Pazour G."/>
            <person name="Purton S."/>
            <person name="Ral J.P."/>
            <person name="Riano-Pachon D.M."/>
            <person name="Riekhof W."/>
            <person name="Rymarquis L."/>
            <person name="Schroda M."/>
            <person name="Stern D."/>
            <person name="Umen J."/>
            <person name="Willows R."/>
            <person name="Wilson N."/>
            <person name="Zimmer S.L."/>
            <person name="Allmer J."/>
            <person name="Balk J."/>
            <person name="Bisova K."/>
            <person name="Chen C.J."/>
            <person name="Elias M."/>
            <person name="Gendler K."/>
            <person name="Hauser C."/>
            <person name="Lamb M.R."/>
            <person name="Ledford H."/>
            <person name="Long J.C."/>
            <person name="Minagawa J."/>
            <person name="Page M.D."/>
            <person name="Pan J."/>
            <person name="Pootakham W."/>
            <person name="Roje S."/>
            <person name="Rose A."/>
            <person name="Stahlberg E."/>
            <person name="Terauchi A.M."/>
            <person name="Yang P."/>
            <person name="Ball S."/>
            <person name="Bowler C."/>
            <person name="Dieckmann C.L."/>
            <person name="Gladyshev V.N."/>
            <person name="Green P."/>
            <person name="Jorgensen R."/>
            <person name="Mayfield S."/>
            <person name="Mueller-Roeber B."/>
            <person name="Rajamani S."/>
            <person name="Sayre R.T."/>
            <person name="Brokstein P."/>
            <person name="Dubchak I."/>
            <person name="Goodstein D."/>
            <person name="Hornick L."/>
            <person name="Huang Y.W."/>
            <person name="Jhaveri J."/>
            <person name="Luo Y."/>
            <person name="Martinez D."/>
            <person name="Ngau W.C."/>
            <person name="Otillar B."/>
            <person name="Poliakov A."/>
            <person name="Porter A."/>
            <person name="Szajkowski L."/>
            <person name="Werner G."/>
            <person name="Zhou K."/>
            <person name="Grigoriev I.V."/>
            <person name="Rokhsar D.S."/>
            <person name="Grossman A.R."/>
        </authorList>
    </citation>
    <scope>NUCLEOTIDE SEQUENCE [LARGE SCALE GENOMIC DNA]</scope>
    <source>
        <strain evidence="4">CC-503</strain>
    </source>
</reference>
<proteinExistence type="predicted"/>
<dbReference type="RefSeq" id="XP_042925717.1">
    <property type="nucleotide sequence ID" value="XM_043060588.1"/>
</dbReference>
<dbReference type="GeneID" id="5723059"/>
<dbReference type="GO" id="GO:0005096">
    <property type="term" value="F:GTPase activator activity"/>
    <property type="evidence" value="ECO:0000318"/>
    <property type="project" value="GO_Central"/>
</dbReference>
<dbReference type="PROSITE" id="PS50041">
    <property type="entry name" value="C_TYPE_LECTIN_2"/>
    <property type="match status" value="1"/>
</dbReference>
<dbReference type="SUPFAM" id="SSF56436">
    <property type="entry name" value="C-type lectin-like"/>
    <property type="match status" value="1"/>
</dbReference>
<dbReference type="Pfam" id="PF12499">
    <property type="entry name" value="DUF3707"/>
    <property type="match status" value="1"/>
</dbReference>
<keyword evidence="4" id="KW-1185">Reference proteome</keyword>
<dbReference type="Gene3D" id="3.10.100.10">
    <property type="entry name" value="Mannose-Binding Protein A, subunit A"/>
    <property type="match status" value="1"/>
</dbReference>
<accession>A0A2K3DW02</accession>
<dbReference type="KEGG" id="cre:CHLRE_03g155750v5"/>
<feature type="compositionally biased region" description="Pro residues" evidence="1">
    <location>
        <begin position="241"/>
        <end position="254"/>
    </location>
</feature>
<dbReference type="SMART" id="SM00034">
    <property type="entry name" value="CLECT"/>
    <property type="match status" value="1"/>
</dbReference>
<dbReference type="Gramene" id="PNW84713">
    <property type="protein sequence ID" value="PNW84713"/>
    <property type="gene ID" value="CHLRE_03g155750v5"/>
</dbReference>
<dbReference type="GO" id="GO:0005886">
    <property type="term" value="C:plasma membrane"/>
    <property type="evidence" value="ECO:0000318"/>
    <property type="project" value="GO_Central"/>
</dbReference>
<dbReference type="GO" id="GO:0005737">
    <property type="term" value="C:cytoplasm"/>
    <property type="evidence" value="ECO:0000318"/>
    <property type="project" value="GO_Central"/>
</dbReference>
<dbReference type="GO" id="GO:0007264">
    <property type="term" value="P:small GTPase-mediated signal transduction"/>
    <property type="evidence" value="ECO:0000318"/>
    <property type="project" value="GO_Central"/>
</dbReference>
<feature type="compositionally biased region" description="Pro residues" evidence="1">
    <location>
        <begin position="466"/>
        <end position="477"/>
    </location>
</feature>
<sequence length="629" mass="65209">MMHHNLKSAYWYSLALDMLPMRQGRLALAALGLLLLAAAGHASYLVPNGASKFPFEGCKLSAQVNRWTVSLFSYNEDPVRGSHACFQFHIKDPSECVDAGLRCCNGMTNLNKFKMFIDNVCQRADIFNITVNGGQTTAAFKEYMNDDPARSTLKITNMQIPFAKIDGTKLCFTLRGTANNGNCPTLTAWANPVTRQYGLLELGLYDKKVSNYECCPMFVFPVTGRVGSPPPKGNPTDQPSPNTPPAPPDAPATPEPVEAPLSPPPPPSPRPPSPRPPSPRPSPPSPSPSVMPAPPSPPPPSPPPPSPPPPSPPPPSPPPPSPPPPSPPPPSPPPPSPPPPSPPPPSPPPPVLSPPPVDQSPPSPPPPSPPPPSPPPPSPPPPSPPPPSPKPPSPKPPSPKPPSPIRRVRPAKPPSPPPPPPSPPGATPCKKKKGCAPPPAGGVAPCKKRKCRPPPPEQLPDVSTPSPDPSPSSPSPTGPTAALSFTRGGFRYDIYADRSATFVTAEAACAAAAGGSGHLVSLLTAEESAALESLLRSAGAAASVGNGSSVSLWIGLRMRLADGKFWTDDNQLEYLPVADAGNVVDGACYSLVCGAASGTCNWTPAMTSSPATGCLSSTQDGYVCKTTSA</sequence>
<evidence type="ECO:0000313" key="4">
    <source>
        <dbReference type="Proteomes" id="UP000006906"/>
    </source>
</evidence>
<dbReference type="InParanoid" id="A0A2K3DW02"/>
<feature type="region of interest" description="Disordered" evidence="1">
    <location>
        <begin position="228"/>
        <end position="482"/>
    </location>
</feature>